<dbReference type="eggNOG" id="KOG3139">
    <property type="taxonomic scope" value="Eukaryota"/>
</dbReference>
<keyword evidence="2" id="KW-0012">Acyltransferase</keyword>
<dbReference type="GeneID" id="5231442"/>
<reference evidence="7 8" key="1">
    <citation type="journal article" date="2009" name="Nature">
        <title>Evolution of pathogenicity and sexual reproduction in eight Candida genomes.</title>
        <authorList>
            <person name="Butler G."/>
            <person name="Rasmussen M.D."/>
            <person name="Lin M.F."/>
            <person name="Santos M.A."/>
            <person name="Sakthikumar S."/>
            <person name="Munro C.A."/>
            <person name="Rheinbay E."/>
            <person name="Grabherr M."/>
            <person name="Forche A."/>
            <person name="Reedy J.L."/>
            <person name="Agrafioti I."/>
            <person name="Arnaud M.B."/>
            <person name="Bates S."/>
            <person name="Brown A.J."/>
            <person name="Brunke S."/>
            <person name="Costanzo M.C."/>
            <person name="Fitzpatrick D.A."/>
            <person name="de Groot P.W."/>
            <person name="Harris D."/>
            <person name="Hoyer L.L."/>
            <person name="Hube B."/>
            <person name="Klis F.M."/>
            <person name="Kodira C."/>
            <person name="Lennard N."/>
            <person name="Logue M.E."/>
            <person name="Martin R."/>
            <person name="Neiman A.M."/>
            <person name="Nikolaou E."/>
            <person name="Quail M.A."/>
            <person name="Quinn J."/>
            <person name="Santos M.C."/>
            <person name="Schmitzberger F.F."/>
            <person name="Sherlock G."/>
            <person name="Shah P."/>
            <person name="Silverstein K.A."/>
            <person name="Skrzypek M.S."/>
            <person name="Soll D."/>
            <person name="Staggs R."/>
            <person name="Stansfield I."/>
            <person name="Stumpf M.P."/>
            <person name="Sudbery P.E."/>
            <person name="Srikantha T."/>
            <person name="Zeng Q."/>
            <person name="Berman J."/>
            <person name="Berriman M."/>
            <person name="Heitman J."/>
            <person name="Gow N.A."/>
            <person name="Lorenz M.C."/>
            <person name="Birren B.W."/>
            <person name="Kellis M."/>
            <person name="Cuomo C.A."/>
        </authorList>
    </citation>
    <scope>NUCLEOTIDE SEQUENCE [LARGE SCALE GENOMIC DNA]</scope>
    <source>
        <strain evidence="8">ATCC 11503 / BCRC 21390 / CBS 2605 / JCM 1781 / NBRC 1676 / NRRL YB-4239</strain>
    </source>
</reference>
<sequence>MISDNDESLIGGYRCRQFNIKSKDEFQQISNLISNHLSEPYSIYVYWYFLNNWPQYTYVLLDQTDKGNDQEPLELLECDNNEQVIGVIISKVEPHREVRSRGYIGMLVIDPKYRNKGLASGLVEMTINKMKQENVDEIMLETEVINKGALNLYESFGFLRTKRLYKYYLSTHDAFRLILPLSDKAHTRIAFLPPL</sequence>
<dbReference type="PANTHER" id="PTHR45896">
    <property type="entry name" value="N-ALPHA-ACETYLTRANSFERASE 30"/>
    <property type="match status" value="1"/>
</dbReference>
<dbReference type="FunCoup" id="A5E401">
    <property type="interactions" value="431"/>
</dbReference>
<dbReference type="OMA" id="LCIFARH"/>
<dbReference type="GO" id="GO:0032880">
    <property type="term" value="P:regulation of protein localization"/>
    <property type="evidence" value="ECO:0007669"/>
    <property type="project" value="EnsemblFungi"/>
</dbReference>
<dbReference type="AlphaFoldDB" id="A5E401"/>
<dbReference type="OrthoDB" id="249099at2759"/>
<dbReference type="Proteomes" id="UP000001996">
    <property type="component" value="Unassembled WGS sequence"/>
</dbReference>
<dbReference type="HOGENOM" id="CLU_013985_0_3_1"/>
<evidence type="ECO:0000313" key="8">
    <source>
        <dbReference type="Proteomes" id="UP000001996"/>
    </source>
</evidence>
<dbReference type="PANTHER" id="PTHR45896:SF1">
    <property type="entry name" value="N-ALPHA-ACETYLTRANSFERASE 30"/>
    <property type="match status" value="1"/>
</dbReference>
<dbReference type="SUPFAM" id="SSF55729">
    <property type="entry name" value="Acyl-CoA N-acyltransferases (Nat)"/>
    <property type="match status" value="1"/>
</dbReference>
<dbReference type="VEuPathDB" id="FungiDB:LELG_04340"/>
<protein>
    <recommendedName>
        <fullName evidence="4">N-alpha-acetyltransferase 30</fullName>
    </recommendedName>
    <alternativeName>
        <fullName evidence="5">NatC catalytic subunit</fullName>
    </alternativeName>
</protein>
<dbReference type="Pfam" id="PF00583">
    <property type="entry name" value="Acetyltransf_1"/>
    <property type="match status" value="1"/>
</dbReference>
<evidence type="ECO:0000256" key="1">
    <source>
        <dbReference type="ARBA" id="ARBA00022679"/>
    </source>
</evidence>
<gene>
    <name evidence="7" type="ORF">LELG_04340</name>
</gene>
<accession>A5E401</accession>
<evidence type="ECO:0000259" key="6">
    <source>
        <dbReference type="PROSITE" id="PS51186"/>
    </source>
</evidence>
<organism evidence="7 8">
    <name type="scientific">Lodderomyces elongisporus (strain ATCC 11503 / CBS 2605 / JCM 1781 / NBRC 1676 / NRRL YB-4239)</name>
    <name type="common">Yeast</name>
    <name type="synonym">Saccharomyces elongisporus</name>
    <dbReference type="NCBI Taxonomy" id="379508"/>
    <lineage>
        <taxon>Eukaryota</taxon>
        <taxon>Fungi</taxon>
        <taxon>Dikarya</taxon>
        <taxon>Ascomycota</taxon>
        <taxon>Saccharomycotina</taxon>
        <taxon>Pichiomycetes</taxon>
        <taxon>Debaryomycetaceae</taxon>
        <taxon>Candida/Lodderomyces clade</taxon>
        <taxon>Lodderomyces</taxon>
    </lineage>
</organism>
<dbReference type="STRING" id="379508.A5E401"/>
<evidence type="ECO:0000256" key="4">
    <source>
        <dbReference type="ARBA" id="ARBA00071796"/>
    </source>
</evidence>
<evidence type="ECO:0000313" key="7">
    <source>
        <dbReference type="EMBL" id="EDK46159.1"/>
    </source>
</evidence>
<dbReference type="InterPro" id="IPR016181">
    <property type="entry name" value="Acyl_CoA_acyltransferase"/>
</dbReference>
<dbReference type="InParanoid" id="A5E401"/>
<evidence type="ECO:0000256" key="2">
    <source>
        <dbReference type="ARBA" id="ARBA00023315"/>
    </source>
</evidence>
<dbReference type="CDD" id="cd04301">
    <property type="entry name" value="NAT_SF"/>
    <property type="match status" value="1"/>
</dbReference>
<feature type="domain" description="N-acetyltransferase" evidence="6">
    <location>
        <begin position="13"/>
        <end position="182"/>
    </location>
</feature>
<keyword evidence="8" id="KW-1185">Reference proteome</keyword>
<dbReference type="InterPro" id="IPR044542">
    <property type="entry name" value="NAA30-like"/>
</dbReference>
<dbReference type="GO" id="GO:0031417">
    <property type="term" value="C:NatC complex"/>
    <property type="evidence" value="ECO:0007669"/>
    <property type="project" value="EnsemblFungi"/>
</dbReference>
<dbReference type="KEGG" id="lel:PVL30_004062"/>
<dbReference type="Gene3D" id="3.40.630.30">
    <property type="match status" value="1"/>
</dbReference>
<dbReference type="EMBL" id="CH981529">
    <property type="protein sequence ID" value="EDK46159.1"/>
    <property type="molecule type" value="Genomic_DNA"/>
</dbReference>
<dbReference type="GO" id="GO:0000822">
    <property type="term" value="F:inositol hexakisphosphate binding"/>
    <property type="evidence" value="ECO:0007669"/>
    <property type="project" value="EnsemblFungi"/>
</dbReference>
<dbReference type="InterPro" id="IPR000182">
    <property type="entry name" value="GNAT_dom"/>
</dbReference>
<keyword evidence="1 7" id="KW-0808">Transferase</keyword>
<name>A5E401_LODEL</name>
<dbReference type="FunFam" id="3.40.630.30:FF:000199">
    <property type="entry name" value="N-acetyltransferase catalytic subunit, putative"/>
    <property type="match status" value="1"/>
</dbReference>
<dbReference type="GO" id="GO:0004596">
    <property type="term" value="F:protein-N-terminal amino-acid acetyltransferase activity"/>
    <property type="evidence" value="ECO:0007669"/>
    <property type="project" value="EnsemblFungi"/>
</dbReference>
<evidence type="ECO:0000256" key="5">
    <source>
        <dbReference type="ARBA" id="ARBA00078622"/>
    </source>
</evidence>
<proteinExistence type="inferred from homology"/>
<evidence type="ECO:0000256" key="3">
    <source>
        <dbReference type="ARBA" id="ARBA00024025"/>
    </source>
</evidence>
<dbReference type="PROSITE" id="PS51186">
    <property type="entry name" value="GNAT"/>
    <property type="match status" value="1"/>
</dbReference>
<comment type="similarity">
    <text evidence="3">Belongs to the acetyltransferase family. MAK3 subfamily.</text>
</comment>